<protein>
    <submittedName>
        <fullName evidence="1">Uncharacterized protein</fullName>
    </submittedName>
</protein>
<accession>A0A0L8FQJ3</accession>
<gene>
    <name evidence="1" type="ORF">OCBIM_22010819mg</name>
</gene>
<dbReference type="AlphaFoldDB" id="A0A0L8FQJ3"/>
<evidence type="ECO:0000313" key="1">
    <source>
        <dbReference type="EMBL" id="KOF66959.1"/>
    </source>
</evidence>
<organism evidence="1">
    <name type="scientific">Octopus bimaculoides</name>
    <name type="common">California two-spotted octopus</name>
    <dbReference type="NCBI Taxonomy" id="37653"/>
    <lineage>
        <taxon>Eukaryota</taxon>
        <taxon>Metazoa</taxon>
        <taxon>Spiralia</taxon>
        <taxon>Lophotrochozoa</taxon>
        <taxon>Mollusca</taxon>
        <taxon>Cephalopoda</taxon>
        <taxon>Coleoidea</taxon>
        <taxon>Octopodiformes</taxon>
        <taxon>Octopoda</taxon>
        <taxon>Incirrata</taxon>
        <taxon>Octopodidae</taxon>
        <taxon>Octopus</taxon>
    </lineage>
</organism>
<sequence>MCSCVCVPSRDTVAMWSVRVSSPLLSTKGHSCYVVCPCVLSTSLYIGTQLQCVSPQGTQLLCGLSVCPLHFSLQRDPVAVCVPSRDTLLCGLSVCPLHFSLQRDPVAVCVCLPSIYISQGTPLSLCDLSVCLSHFHLSPKGPNSCARVCVCMCPPRVSMCSPKSCFIIFFLPPSPITGKPTPHPCRQSYPALTSVNISIFIVTKPVWMYMYSINIVL</sequence>
<reference evidence="1" key="1">
    <citation type="submission" date="2015-07" db="EMBL/GenBank/DDBJ databases">
        <title>MeaNS - Measles Nucleotide Surveillance Program.</title>
        <authorList>
            <person name="Tran T."/>
            <person name="Druce J."/>
        </authorList>
    </citation>
    <scope>NUCLEOTIDE SEQUENCE</scope>
    <source>
        <strain evidence="1">UCB-OBI-ISO-001</strain>
        <tissue evidence="1">Gonad</tissue>
    </source>
</reference>
<dbReference type="EMBL" id="KQ427527">
    <property type="protein sequence ID" value="KOF66959.1"/>
    <property type="molecule type" value="Genomic_DNA"/>
</dbReference>
<proteinExistence type="predicted"/>
<name>A0A0L8FQJ3_OCTBM</name>